<dbReference type="Proteomes" id="UP001497045">
    <property type="component" value="Unassembled WGS sequence"/>
</dbReference>
<gene>
    <name evidence="3" type="ORF">AAEO60_00455</name>
</gene>
<dbReference type="Pfam" id="PF12412">
    <property type="entry name" value="DUF3667"/>
    <property type="match status" value="1"/>
</dbReference>
<keyword evidence="2" id="KW-0472">Membrane</keyword>
<comment type="caution">
    <text evidence="3">The sequence shown here is derived from an EMBL/GenBank/DDBJ whole genome shotgun (WGS) entry which is preliminary data.</text>
</comment>
<organism evidence="3 4">
    <name type="scientific">Aurantiacibacter gilvus</name>
    <dbReference type="NCBI Taxonomy" id="3139141"/>
    <lineage>
        <taxon>Bacteria</taxon>
        <taxon>Pseudomonadati</taxon>
        <taxon>Pseudomonadota</taxon>
        <taxon>Alphaproteobacteria</taxon>
        <taxon>Sphingomonadales</taxon>
        <taxon>Erythrobacteraceae</taxon>
        <taxon>Aurantiacibacter</taxon>
    </lineage>
</organism>
<evidence type="ECO:0000256" key="1">
    <source>
        <dbReference type="SAM" id="Coils"/>
    </source>
</evidence>
<dbReference type="InterPro" id="IPR022134">
    <property type="entry name" value="DUF3667"/>
</dbReference>
<name>A0ABU9I9N5_9SPHN</name>
<proteinExistence type="predicted"/>
<feature type="transmembrane region" description="Helical" evidence="2">
    <location>
        <begin position="309"/>
        <end position="327"/>
    </location>
</feature>
<dbReference type="EMBL" id="JBBYHV010000001">
    <property type="protein sequence ID" value="MEL1249133.1"/>
    <property type="molecule type" value="Genomic_DNA"/>
</dbReference>
<reference evidence="3 4" key="1">
    <citation type="submission" date="2024-04" db="EMBL/GenBank/DDBJ databases">
        <title>Aurantiacibacter sp. DGU6 16S ribosomal RNA gene Genome sequencing and assembly.</title>
        <authorList>
            <person name="Park S."/>
        </authorList>
    </citation>
    <scope>NUCLEOTIDE SEQUENCE [LARGE SCALE GENOMIC DNA]</scope>
    <source>
        <strain evidence="3 4">DGU6</strain>
    </source>
</reference>
<feature type="transmembrane region" description="Helical" evidence="2">
    <location>
        <begin position="279"/>
        <end position="297"/>
    </location>
</feature>
<accession>A0ABU9I9N5</accession>
<dbReference type="RefSeq" id="WP_341671675.1">
    <property type="nucleotide sequence ID" value="NZ_JBBYHV010000001.1"/>
</dbReference>
<evidence type="ECO:0000313" key="3">
    <source>
        <dbReference type="EMBL" id="MEL1249133.1"/>
    </source>
</evidence>
<feature type="transmembrane region" description="Helical" evidence="2">
    <location>
        <begin position="371"/>
        <end position="391"/>
    </location>
</feature>
<feature type="transmembrane region" description="Helical" evidence="2">
    <location>
        <begin position="107"/>
        <end position="128"/>
    </location>
</feature>
<evidence type="ECO:0000256" key="2">
    <source>
        <dbReference type="SAM" id="Phobius"/>
    </source>
</evidence>
<keyword evidence="4" id="KW-1185">Reference proteome</keyword>
<protein>
    <submittedName>
        <fullName evidence="3">DUF3667 domain-containing protein</fullName>
    </submittedName>
</protein>
<keyword evidence="1" id="KW-0175">Coiled coil</keyword>
<feature type="coiled-coil region" evidence="1">
    <location>
        <begin position="143"/>
        <end position="170"/>
    </location>
</feature>
<sequence>MSEILGGVGSVVEGGLLSRALEPDSGAKEPHPNQPENCLNCGTKLEGAYCHACGQQGHIHRTIGAFGHDLLHGALHLEGKLWRTLPMLAFKPGALTRRYVEGERARFVSPMALFLFGVFLMFAVFQMVGFTAPTDLPGGEAVESNIADARANARAEIERLQERLATDDLSPAERAELENEMALLNQLVLGTGIADEEGVSDAAADGSAEGIDAGQEEDTGQVGVVAGGDISDQASIVRADFSDLAGSDTGVGWLDTVIHKWRDNPSLMLYKLQANAYKFSWLLIPISIPFVWLLFFWKRRFRGYDHAIFVTYSLSFMTLLFILASVLGQVGVPFGFLITAVLIIPPIHLYKQLRGAYQLRRFSAFWRLMMLSLFIWVIVFLFIQVLLLLGLF</sequence>
<evidence type="ECO:0000313" key="4">
    <source>
        <dbReference type="Proteomes" id="UP001497045"/>
    </source>
</evidence>
<feature type="transmembrane region" description="Helical" evidence="2">
    <location>
        <begin position="333"/>
        <end position="350"/>
    </location>
</feature>
<keyword evidence="2" id="KW-1133">Transmembrane helix</keyword>
<keyword evidence="2" id="KW-0812">Transmembrane</keyword>